<keyword evidence="1" id="KW-1133">Transmembrane helix</keyword>
<dbReference type="AlphaFoldDB" id="A0A1B2M2U9"/>
<protein>
    <submittedName>
        <fullName evidence="2">Uncharacterized protein</fullName>
    </submittedName>
</protein>
<dbReference type="EMBL" id="CP016895">
    <property type="protein sequence ID" value="AOA59353.2"/>
    <property type="molecule type" value="Genomic_DNA"/>
</dbReference>
<keyword evidence="1" id="KW-0472">Membrane</keyword>
<dbReference type="Proteomes" id="UP000093391">
    <property type="component" value="Chromosome"/>
</dbReference>
<proteinExistence type="predicted"/>
<keyword evidence="1" id="KW-0812">Transmembrane</keyword>
<keyword evidence="3" id="KW-1185">Reference proteome</keyword>
<dbReference type="KEGG" id="ala:BFG52_13970"/>
<dbReference type="RefSeq" id="WP_157758119.1">
    <property type="nucleotide sequence ID" value="NZ_CP016895.1"/>
</dbReference>
<evidence type="ECO:0000313" key="3">
    <source>
        <dbReference type="Proteomes" id="UP000093391"/>
    </source>
</evidence>
<evidence type="ECO:0000313" key="2">
    <source>
        <dbReference type="EMBL" id="AOA59353.2"/>
    </source>
</evidence>
<feature type="transmembrane region" description="Helical" evidence="1">
    <location>
        <begin position="52"/>
        <end position="69"/>
    </location>
</feature>
<organism evidence="2 3">
    <name type="scientific">Acinetobacter larvae</name>
    <dbReference type="NCBI Taxonomy" id="1789224"/>
    <lineage>
        <taxon>Bacteria</taxon>
        <taxon>Pseudomonadati</taxon>
        <taxon>Pseudomonadota</taxon>
        <taxon>Gammaproteobacteria</taxon>
        <taxon>Moraxellales</taxon>
        <taxon>Moraxellaceae</taxon>
        <taxon>Acinetobacter</taxon>
    </lineage>
</organism>
<sequence>MDIKQRDGYQMAIGGAAISHLNSFIYRLHGADNRINDDAPLKGLNHLSSPKIILALILIIWVVFIYQLLRWRKPDGEKQLRANHRQR</sequence>
<evidence type="ECO:0000256" key="1">
    <source>
        <dbReference type="SAM" id="Phobius"/>
    </source>
</evidence>
<reference evidence="2 3" key="1">
    <citation type="submission" date="2016-08" db="EMBL/GenBank/DDBJ databases">
        <authorList>
            <person name="Seilhamer J.J."/>
        </authorList>
    </citation>
    <scope>NUCLEOTIDE SEQUENCE [LARGE SCALE GENOMIC DNA]</scope>
    <source>
        <strain evidence="2 3">BRTC-1</strain>
    </source>
</reference>
<name>A0A1B2M2U9_9GAMM</name>
<accession>A0A1B2M2U9</accession>
<gene>
    <name evidence="2" type="ORF">BFG52_13970</name>
</gene>